<name>A0AAN7I1V4_9FUNG</name>
<accession>A0AAN7I1V4</accession>
<keyword evidence="4" id="KW-1185">Reference proteome</keyword>
<dbReference type="InterPro" id="IPR036085">
    <property type="entry name" value="PAZ_dom_sf"/>
</dbReference>
<dbReference type="InterPro" id="IPR032474">
    <property type="entry name" value="Argonaute_N"/>
</dbReference>
<comment type="caution">
    <text evidence="3">The sequence shown here is derived from an EMBL/GenBank/DDBJ whole genome shotgun (WGS) entry which is preliminary data.</text>
</comment>
<dbReference type="Pfam" id="PF08699">
    <property type="entry name" value="ArgoL1"/>
    <property type="match status" value="1"/>
</dbReference>
<feature type="domain" description="Protein argonaute N-terminal" evidence="2">
    <location>
        <begin position="21"/>
        <end position="159"/>
    </location>
</feature>
<gene>
    <name evidence="3" type="ORF">ATC70_000891</name>
</gene>
<evidence type="ECO:0000259" key="1">
    <source>
        <dbReference type="Pfam" id="PF08699"/>
    </source>
</evidence>
<dbReference type="EMBL" id="JASEJX010000013">
    <property type="protein sequence ID" value="KAK4517551.1"/>
    <property type="molecule type" value="Genomic_DNA"/>
</dbReference>
<evidence type="ECO:0000313" key="3">
    <source>
        <dbReference type="EMBL" id="KAK4517551.1"/>
    </source>
</evidence>
<organism evidence="3 4">
    <name type="scientific">Mucor velutinosus</name>
    <dbReference type="NCBI Taxonomy" id="708070"/>
    <lineage>
        <taxon>Eukaryota</taxon>
        <taxon>Fungi</taxon>
        <taxon>Fungi incertae sedis</taxon>
        <taxon>Mucoromycota</taxon>
        <taxon>Mucoromycotina</taxon>
        <taxon>Mucoromycetes</taxon>
        <taxon>Mucorales</taxon>
        <taxon>Mucorineae</taxon>
        <taxon>Mucoraceae</taxon>
        <taxon>Mucor</taxon>
    </lineage>
</organism>
<dbReference type="InterPro" id="IPR014811">
    <property type="entry name" value="ArgoL1"/>
</dbReference>
<evidence type="ECO:0000259" key="2">
    <source>
        <dbReference type="Pfam" id="PF16486"/>
    </source>
</evidence>
<feature type="domain" description="Argonaute linker 1" evidence="1">
    <location>
        <begin position="170"/>
        <end position="203"/>
    </location>
</feature>
<dbReference type="Proteomes" id="UP001304243">
    <property type="component" value="Unassembled WGS sequence"/>
</dbReference>
<proteinExistence type="predicted"/>
<dbReference type="AlphaFoldDB" id="A0AAN7I1V4"/>
<reference evidence="3 4" key="1">
    <citation type="submission" date="2022-11" db="EMBL/GenBank/DDBJ databases">
        <title>Mucor velutinosus strain NIH1002 WGS.</title>
        <authorList>
            <person name="Subramanian P."/>
            <person name="Mullikin J.C."/>
            <person name="Segre J.A."/>
            <person name="Zelazny A.M."/>
        </authorList>
    </citation>
    <scope>NUCLEOTIDE SEQUENCE [LARGE SCALE GENOMIC DNA]</scope>
    <source>
        <strain evidence="3 4">NIH1002</strain>
    </source>
</reference>
<dbReference type="GeneID" id="89944593"/>
<dbReference type="RefSeq" id="XP_064684217.1">
    <property type="nucleotide sequence ID" value="XM_064820297.1"/>
</dbReference>
<protein>
    <submittedName>
        <fullName evidence="3">Uncharacterized protein</fullName>
    </submittedName>
</protein>
<dbReference type="Pfam" id="PF16486">
    <property type="entry name" value="ArgoN"/>
    <property type="match status" value="1"/>
</dbReference>
<dbReference type="PANTHER" id="PTHR22891">
    <property type="entry name" value="EUKARYOTIC TRANSLATION INITIATION FACTOR 2C"/>
    <property type="match status" value="1"/>
</dbReference>
<evidence type="ECO:0000313" key="4">
    <source>
        <dbReference type="Proteomes" id="UP001304243"/>
    </source>
</evidence>
<sequence>MAAPINLTNLVLRPDEGTLGRPIQVRANFFRVLNLPAREFYHYNANVQPYLPQQKMRTLWNLFEETHPEVVGNSRSIFDGRSSVFSVVRFELGQTQAQSFPMDVTNNPAFGHGGKENIFTIRLQLANTINMQVLVDFINGRSACTTNCLTAIMLLDILIRFLPSQTQFTFNRSIFSSDNKVPLSNGAEVWYGCYQSFRPAQGK</sequence>
<dbReference type="SUPFAM" id="SSF101690">
    <property type="entry name" value="PAZ domain"/>
    <property type="match status" value="1"/>
</dbReference>